<sequence>MVSPLNDLIGRWVASVGIDPKLVPASIKLETHFDHAPAPSRPGADPQQIKAWEQRHGYLLPDGLRAWLLLSNGFYLDGPLIHPLSAIGPMVPFARVPDLVVQPESWFELGNPNVETVCIDLAYRWPGGDFPIFTSGDDQTHSRPRMIASGFNSWFLEVLKQGGREFWFDPGFSSLGDPWVEHRRHTPAPPLPDRLRPLAARVLPLMRPGADDRSIANSLGISRGDVEVLFRHLQHGSANFAGP</sequence>
<organism evidence="2">
    <name type="scientific">Singulisphaera sp. Ch08</name>
    <dbReference type="NCBI Taxonomy" id="3120278"/>
    <lineage>
        <taxon>Bacteria</taxon>
        <taxon>Pseudomonadati</taxon>
        <taxon>Planctomycetota</taxon>
        <taxon>Planctomycetia</taxon>
        <taxon>Isosphaerales</taxon>
        <taxon>Isosphaeraceae</taxon>
        <taxon>Singulisphaera</taxon>
    </lineage>
</organism>
<dbReference type="SMART" id="SM00860">
    <property type="entry name" value="SMI1_KNR4"/>
    <property type="match status" value="1"/>
</dbReference>
<accession>A0AAU7CRN4</accession>
<dbReference type="InterPro" id="IPR018958">
    <property type="entry name" value="Knr4/Smi1-like_dom"/>
</dbReference>
<dbReference type="AlphaFoldDB" id="A0AAU7CRN4"/>
<dbReference type="InterPro" id="IPR037883">
    <property type="entry name" value="Knr4/Smi1-like_sf"/>
</dbReference>
<evidence type="ECO:0000259" key="1">
    <source>
        <dbReference type="SMART" id="SM00860"/>
    </source>
</evidence>
<dbReference type="EMBL" id="CP155447">
    <property type="protein sequence ID" value="XBH07767.1"/>
    <property type="molecule type" value="Genomic_DNA"/>
</dbReference>
<dbReference type="Pfam" id="PF09346">
    <property type="entry name" value="SMI1_KNR4"/>
    <property type="match status" value="1"/>
</dbReference>
<evidence type="ECO:0000313" key="2">
    <source>
        <dbReference type="EMBL" id="XBH07767.1"/>
    </source>
</evidence>
<protein>
    <submittedName>
        <fullName evidence="2">SMI1/KNR4 family protein</fullName>
    </submittedName>
</protein>
<gene>
    <name evidence="2" type="ORF">V5E97_17560</name>
</gene>
<proteinExistence type="predicted"/>
<reference evidence="2" key="1">
    <citation type="submission" date="2024-05" db="EMBL/GenBank/DDBJ databases">
        <title>Planctomycetes of the genus Singulisphaera possess chitinolytic capabilities.</title>
        <authorList>
            <person name="Ivanova A."/>
        </authorList>
    </citation>
    <scope>NUCLEOTIDE SEQUENCE</scope>
    <source>
        <strain evidence="2">Ch08T</strain>
    </source>
</reference>
<dbReference type="RefSeq" id="WP_406700607.1">
    <property type="nucleotide sequence ID" value="NZ_CP155447.1"/>
</dbReference>
<name>A0AAU7CRN4_9BACT</name>
<dbReference type="SUPFAM" id="SSF160631">
    <property type="entry name" value="SMI1/KNR4-like"/>
    <property type="match status" value="1"/>
</dbReference>
<feature type="domain" description="Knr4/Smi1-like" evidence="1">
    <location>
        <begin position="43"/>
        <end position="157"/>
    </location>
</feature>